<dbReference type="AlphaFoldDB" id="A0AAV0CDZ8"/>
<reference evidence="1" key="1">
    <citation type="submission" date="2022-07" db="EMBL/GenBank/DDBJ databases">
        <authorList>
            <person name="Macas J."/>
            <person name="Novak P."/>
            <person name="Neumann P."/>
        </authorList>
    </citation>
    <scope>NUCLEOTIDE SEQUENCE</scope>
</reference>
<name>A0AAV0CDZ8_9ASTE</name>
<gene>
    <name evidence="1" type="ORF">CEPIT_LOCUS5261</name>
</gene>
<dbReference type="EMBL" id="CAMAPF010000028">
    <property type="protein sequence ID" value="CAH9075166.1"/>
    <property type="molecule type" value="Genomic_DNA"/>
</dbReference>
<organism evidence="1 2">
    <name type="scientific">Cuscuta epithymum</name>
    <dbReference type="NCBI Taxonomy" id="186058"/>
    <lineage>
        <taxon>Eukaryota</taxon>
        <taxon>Viridiplantae</taxon>
        <taxon>Streptophyta</taxon>
        <taxon>Embryophyta</taxon>
        <taxon>Tracheophyta</taxon>
        <taxon>Spermatophyta</taxon>
        <taxon>Magnoliopsida</taxon>
        <taxon>eudicotyledons</taxon>
        <taxon>Gunneridae</taxon>
        <taxon>Pentapetalae</taxon>
        <taxon>asterids</taxon>
        <taxon>lamiids</taxon>
        <taxon>Solanales</taxon>
        <taxon>Convolvulaceae</taxon>
        <taxon>Cuscuteae</taxon>
        <taxon>Cuscuta</taxon>
        <taxon>Cuscuta subgen. Cuscuta</taxon>
    </lineage>
</organism>
<proteinExistence type="predicted"/>
<keyword evidence="2" id="KW-1185">Reference proteome</keyword>
<protein>
    <submittedName>
        <fullName evidence="1">Uncharacterized protein</fullName>
    </submittedName>
</protein>
<accession>A0AAV0CDZ8</accession>
<sequence>MADMLKLYGIVMSYKKAWHAREIAMKLVRGSDKESYNRLPS</sequence>
<evidence type="ECO:0000313" key="1">
    <source>
        <dbReference type="EMBL" id="CAH9075166.1"/>
    </source>
</evidence>
<comment type="caution">
    <text evidence="1">The sequence shown here is derived from an EMBL/GenBank/DDBJ whole genome shotgun (WGS) entry which is preliminary data.</text>
</comment>
<evidence type="ECO:0000313" key="2">
    <source>
        <dbReference type="Proteomes" id="UP001152523"/>
    </source>
</evidence>
<feature type="non-terminal residue" evidence="1">
    <location>
        <position position="41"/>
    </location>
</feature>
<dbReference type="Proteomes" id="UP001152523">
    <property type="component" value="Unassembled WGS sequence"/>
</dbReference>